<organism evidence="2 3">
    <name type="scientific">Mycena rosella</name>
    <name type="common">Pink bonnet</name>
    <name type="synonym">Agaricus rosellus</name>
    <dbReference type="NCBI Taxonomy" id="1033263"/>
    <lineage>
        <taxon>Eukaryota</taxon>
        <taxon>Fungi</taxon>
        <taxon>Dikarya</taxon>
        <taxon>Basidiomycota</taxon>
        <taxon>Agaricomycotina</taxon>
        <taxon>Agaricomycetes</taxon>
        <taxon>Agaricomycetidae</taxon>
        <taxon>Agaricales</taxon>
        <taxon>Marasmiineae</taxon>
        <taxon>Mycenaceae</taxon>
        <taxon>Mycena</taxon>
    </lineage>
</organism>
<feature type="region of interest" description="Disordered" evidence="1">
    <location>
        <begin position="1"/>
        <end position="21"/>
    </location>
</feature>
<feature type="region of interest" description="Disordered" evidence="1">
    <location>
        <begin position="101"/>
        <end position="128"/>
    </location>
</feature>
<accession>A0AAD7D4P4</accession>
<dbReference type="EMBL" id="JARKIE010000141">
    <property type="protein sequence ID" value="KAJ7677169.1"/>
    <property type="molecule type" value="Genomic_DNA"/>
</dbReference>
<name>A0AAD7D4P4_MYCRO</name>
<keyword evidence="3" id="KW-1185">Reference proteome</keyword>
<dbReference type="Proteomes" id="UP001221757">
    <property type="component" value="Unassembled WGS sequence"/>
</dbReference>
<proteinExistence type="predicted"/>
<evidence type="ECO:0000313" key="3">
    <source>
        <dbReference type="Proteomes" id="UP001221757"/>
    </source>
</evidence>
<gene>
    <name evidence="2" type="ORF">B0H17DRAFT_123059</name>
</gene>
<dbReference type="AlphaFoldDB" id="A0AAD7D4P4"/>
<protein>
    <submittedName>
        <fullName evidence="2">Uncharacterized protein</fullName>
    </submittedName>
</protein>
<evidence type="ECO:0000256" key="1">
    <source>
        <dbReference type="SAM" id="MobiDB-lite"/>
    </source>
</evidence>
<sequence>MNQRSGVSKSGGHRDDEPAFDVELESKKLVDKLTEDMTSRQIMDKAGAHLKAQHPSCYHPWSTKLNAVDSEDSDGEELAIDLLQQLAIIASREALLLSFKEEENDPDSDEDDDMYSDEEPEPTRGGPSDALLQMACFVAAVADDNMIEELTQFLSDTVRDANLDVIGRDSFSVPRALVDFKTGDLLVDPVRPKNAPWQTFVNSASKT</sequence>
<evidence type="ECO:0000313" key="2">
    <source>
        <dbReference type="EMBL" id="KAJ7677169.1"/>
    </source>
</evidence>
<reference evidence="2" key="1">
    <citation type="submission" date="2023-03" db="EMBL/GenBank/DDBJ databases">
        <title>Massive genome expansion in bonnet fungi (Mycena s.s.) driven by repeated elements and novel gene families across ecological guilds.</title>
        <authorList>
            <consortium name="Lawrence Berkeley National Laboratory"/>
            <person name="Harder C.B."/>
            <person name="Miyauchi S."/>
            <person name="Viragh M."/>
            <person name="Kuo A."/>
            <person name="Thoen E."/>
            <person name="Andreopoulos B."/>
            <person name="Lu D."/>
            <person name="Skrede I."/>
            <person name="Drula E."/>
            <person name="Henrissat B."/>
            <person name="Morin E."/>
            <person name="Kohler A."/>
            <person name="Barry K."/>
            <person name="LaButti K."/>
            <person name="Morin E."/>
            <person name="Salamov A."/>
            <person name="Lipzen A."/>
            <person name="Mereny Z."/>
            <person name="Hegedus B."/>
            <person name="Baldrian P."/>
            <person name="Stursova M."/>
            <person name="Weitz H."/>
            <person name="Taylor A."/>
            <person name="Grigoriev I.V."/>
            <person name="Nagy L.G."/>
            <person name="Martin F."/>
            <person name="Kauserud H."/>
        </authorList>
    </citation>
    <scope>NUCLEOTIDE SEQUENCE</scope>
    <source>
        <strain evidence="2">CBHHK067</strain>
    </source>
</reference>
<comment type="caution">
    <text evidence="2">The sequence shown here is derived from an EMBL/GenBank/DDBJ whole genome shotgun (WGS) entry which is preliminary data.</text>
</comment>
<feature type="compositionally biased region" description="Acidic residues" evidence="1">
    <location>
        <begin position="102"/>
        <end position="120"/>
    </location>
</feature>